<dbReference type="PROSITE" id="PS00972">
    <property type="entry name" value="USP_1"/>
    <property type="match status" value="1"/>
</dbReference>
<dbReference type="PROSITE" id="PS50235">
    <property type="entry name" value="USP_3"/>
    <property type="match status" value="1"/>
</dbReference>
<evidence type="ECO:0000256" key="4">
    <source>
        <dbReference type="ARBA" id="ARBA00022786"/>
    </source>
</evidence>
<feature type="region of interest" description="Disordered" evidence="8">
    <location>
        <begin position="1311"/>
        <end position="1402"/>
    </location>
</feature>
<feature type="region of interest" description="Disordered" evidence="8">
    <location>
        <begin position="1264"/>
        <end position="1283"/>
    </location>
</feature>
<dbReference type="InterPro" id="IPR044635">
    <property type="entry name" value="UBP14-like"/>
</dbReference>
<evidence type="ECO:0000256" key="8">
    <source>
        <dbReference type="SAM" id="MobiDB-lite"/>
    </source>
</evidence>
<dbReference type="Pfam" id="PF00443">
    <property type="entry name" value="UCH"/>
    <property type="match status" value="2"/>
</dbReference>
<dbReference type="GO" id="GO:0016579">
    <property type="term" value="P:protein deubiquitination"/>
    <property type="evidence" value="ECO:0007669"/>
    <property type="project" value="InterPro"/>
</dbReference>
<dbReference type="Gene3D" id="3.90.70.10">
    <property type="entry name" value="Cysteine proteinases"/>
    <property type="match status" value="2"/>
</dbReference>
<reference evidence="10 11" key="1">
    <citation type="submission" date="2019-09" db="EMBL/GenBank/DDBJ databases">
        <authorList>
            <person name="Brejova B."/>
        </authorList>
    </citation>
    <scope>NUCLEOTIDE SEQUENCE [LARGE SCALE GENOMIC DNA]</scope>
</reference>
<keyword evidence="6" id="KW-0788">Thiol protease</keyword>
<dbReference type="EC" id="3.4.19.12" evidence="2"/>
<feature type="region of interest" description="Disordered" evidence="8">
    <location>
        <begin position="843"/>
        <end position="910"/>
    </location>
</feature>
<dbReference type="SUPFAM" id="SSF54001">
    <property type="entry name" value="Cysteine proteinases"/>
    <property type="match status" value="1"/>
</dbReference>
<comment type="catalytic activity">
    <reaction evidence="1">
        <text>Thiol-dependent hydrolysis of ester, thioester, amide, peptide and isopeptide bonds formed by the C-terminal Gly of ubiquitin (a 76-residue protein attached to proteins as an intracellular targeting signal).</text>
        <dbReference type="EC" id="3.4.19.12"/>
    </reaction>
</comment>
<feature type="coiled-coil region" evidence="7">
    <location>
        <begin position="1070"/>
        <end position="1097"/>
    </location>
</feature>
<dbReference type="InterPro" id="IPR028889">
    <property type="entry name" value="USP"/>
</dbReference>
<evidence type="ECO:0000256" key="3">
    <source>
        <dbReference type="ARBA" id="ARBA00022670"/>
    </source>
</evidence>
<dbReference type="Pfam" id="PF13446">
    <property type="entry name" value="RPT"/>
    <property type="match status" value="4"/>
</dbReference>
<dbReference type="GO" id="GO:0070628">
    <property type="term" value="F:proteasome binding"/>
    <property type="evidence" value="ECO:0007669"/>
    <property type="project" value="TreeGrafter"/>
</dbReference>
<evidence type="ECO:0000313" key="10">
    <source>
        <dbReference type="EMBL" id="VVT49003.1"/>
    </source>
</evidence>
<feature type="coiled-coil region" evidence="7">
    <location>
        <begin position="1137"/>
        <end position="1171"/>
    </location>
</feature>
<keyword evidence="11" id="KW-1185">Reference proteome</keyword>
<evidence type="ECO:0000256" key="5">
    <source>
        <dbReference type="ARBA" id="ARBA00022801"/>
    </source>
</evidence>
<dbReference type="EMBL" id="CABVLU010000002">
    <property type="protein sequence ID" value="VVT49003.1"/>
    <property type="molecule type" value="Genomic_DNA"/>
</dbReference>
<feature type="compositionally biased region" description="Basic and acidic residues" evidence="8">
    <location>
        <begin position="1382"/>
        <end position="1402"/>
    </location>
</feature>
<dbReference type="InterPro" id="IPR001394">
    <property type="entry name" value="Peptidase_C19_UCH"/>
</dbReference>
<dbReference type="GeneID" id="43580876"/>
<evidence type="ECO:0000256" key="2">
    <source>
        <dbReference type="ARBA" id="ARBA00012759"/>
    </source>
</evidence>
<dbReference type="Proteomes" id="UP000398389">
    <property type="component" value="Unassembled WGS sequence"/>
</dbReference>
<dbReference type="PANTHER" id="PTHR43982:SF6">
    <property type="entry name" value="UBIQUITIN CARBOXYL-TERMINAL HYDROLASE 2-RELATED"/>
    <property type="match status" value="1"/>
</dbReference>
<proteinExistence type="predicted"/>
<dbReference type="GO" id="GO:0043161">
    <property type="term" value="P:proteasome-mediated ubiquitin-dependent protein catabolic process"/>
    <property type="evidence" value="ECO:0007669"/>
    <property type="project" value="InterPro"/>
</dbReference>
<dbReference type="InterPro" id="IPR018200">
    <property type="entry name" value="USP_CS"/>
</dbReference>
<feature type="domain" description="USP" evidence="9">
    <location>
        <begin position="634"/>
        <end position="1248"/>
    </location>
</feature>
<keyword evidence="5" id="KW-0378">Hydrolase</keyword>
<keyword evidence="7" id="KW-0175">Coiled coil</keyword>
<evidence type="ECO:0000256" key="1">
    <source>
        <dbReference type="ARBA" id="ARBA00000707"/>
    </source>
</evidence>
<dbReference type="RefSeq" id="XP_031852667.1">
    <property type="nucleotide sequence ID" value="XM_031996776.1"/>
</dbReference>
<dbReference type="PROSITE" id="PS00973">
    <property type="entry name" value="USP_2"/>
    <property type="match status" value="1"/>
</dbReference>
<dbReference type="CDD" id="cd02666">
    <property type="entry name" value="Peptidase_C19J"/>
    <property type="match status" value="1"/>
</dbReference>
<dbReference type="OrthoDB" id="2420415at2759"/>
<keyword evidence="3" id="KW-0645">Protease</keyword>
<evidence type="ECO:0000256" key="6">
    <source>
        <dbReference type="ARBA" id="ARBA00022807"/>
    </source>
</evidence>
<protein>
    <recommendedName>
        <fullName evidence="2">ubiquitinyl hydrolase 1</fullName>
        <ecNumber evidence="2">3.4.19.12</ecNumber>
    </recommendedName>
</protein>
<evidence type="ECO:0000259" key="9">
    <source>
        <dbReference type="PROSITE" id="PS50235"/>
    </source>
</evidence>
<feature type="compositionally biased region" description="Low complexity" evidence="8">
    <location>
        <begin position="1326"/>
        <end position="1346"/>
    </location>
</feature>
<keyword evidence="4" id="KW-0833">Ubl conjugation pathway</keyword>
<dbReference type="InterPro" id="IPR025305">
    <property type="entry name" value="UCH_repeat_domain"/>
</dbReference>
<dbReference type="InterPro" id="IPR038765">
    <property type="entry name" value="Papain-like_cys_pep_sf"/>
</dbReference>
<sequence length="1402" mass="157504">MSASNASPVPSAPQSFIVKGGVSAPRLIDDILHIITGSRYLDNDPITAASNLDLRRQNPWSMAVGGDPRLPEYFTTSSFIEFYSLLFSPDDSVFLHLHAEIDLGAAPPENELMDFHLCKSSDDAVDPDQEIYNYKCSITATHLKLIFHRPVFTEEDWETFHTSAIGERYNKFKHLSTNPSNTSPPSPLNCLHTLYKIISKPLFDPVSSPIYREHFSVNVRATPEFLIKHLHFTLKDDDLKLYPPDIFDVNSSPELKEIHRDYVRKLHEVVIYANTFFPSNSQSAMAQSFTLKNSLPILRRLLFDTDPRLPDLSYLKNQSFYGNKSYSSSSKLPSKFDLQMYTMLGATYDLSNSAISKRYDLQAFQDPENKPYYFEALLGIAKSRQSEILETKATELLSLGETSASTLAQAYGQYLLNFDKTITELPLDEGYLIDCYKHRSKENPGEEPALRNALLTIANHRNNARLLSFLESKSMTLADAYHELGLSKDSNEEYIHLAYETKMQEARPEEAKLAKLALKTIAIDRKSKMLLNLYEAAVKHDPDHGGIDQNMTLFEAIAILGVPQELVDEARTNSASHNLIVQHFEANSGNDSDRILEQRQALRVLSKHLKSKKIESYLSGAPDSDFIRNSLWPVGLENIGNTCYLNSLLQFYFTITPLRNAVIEFCDNSTNQIDLNYAKEKRVGGRVVTKGEIVRSREFVCYLGELFKQLIHTPLASIAPKKELAYLALVQSQIDPRMEEYESLVKTTEIDPNAKLTTSVQGSSVDSTIPNISKTISRSDPIFEEDEKLLSDDDESIIRESEKGGTVIVHDMDDSSSVKSFFMVDAPPKPLVDEDVVMVDAASVSSPESPKRNREALSPKFDSSSRKRDRKSIDSFSISTDNEYSSSDRKESIVTVRSIDPPKTSEQKRQMDDAMAIGGQQDVTECIENVLFQIEGAFDALGYDEDGEQLDMVKELFYGATKQLIEDPETGKVGESKTERFSMLIVNVEDKPQNMYEVIDTYFDDSFVELGKKQVIRHITATKLPPILQVQIQRVQFDKVTQRAYKSKAPIRLLDTIYLDRYMDSDEPAMVQKRKEVVQWKTRIAKLRKEEDEMNDLVGNGITITEALESAKTFLAAQNAAAAEGKEALAKVSPQTIEFLEKHVAQLKFKLESLRAEIADLEDKLVHQFDDMHHVGYKLHSVFIHRGQATFGHYWVHIHDFRSNIYRMYNDKTVAEVPADEVLGIPPPGSTTLKDADATAYYVTYVREDSLDLVDAVVRDIVEVDEDADKEEPRNSNDDDDDEVLIVGEKKADDDVAGFSTAAAAVSNALAEESGDNGDEQNTNVTAASASSTTTTTTTLATISTTNEPTIIKSPQPPKLSFAEIVAGKKPPPPVPSRSNKKKEEEEKEKEDIKNKEDLISL</sequence>
<name>A0A5E8BHK7_9ASCO</name>
<dbReference type="GO" id="GO:0004843">
    <property type="term" value="F:cysteine-type deubiquitinase activity"/>
    <property type="evidence" value="ECO:0007669"/>
    <property type="project" value="UniProtKB-EC"/>
</dbReference>
<evidence type="ECO:0000313" key="11">
    <source>
        <dbReference type="Proteomes" id="UP000398389"/>
    </source>
</evidence>
<dbReference type="GO" id="GO:0061136">
    <property type="term" value="P:regulation of proteasomal protein catabolic process"/>
    <property type="evidence" value="ECO:0007669"/>
    <property type="project" value="TreeGrafter"/>
</dbReference>
<gene>
    <name evidence="10" type="ORF">SAPINGB_P002056</name>
</gene>
<evidence type="ECO:0000256" key="7">
    <source>
        <dbReference type="SAM" id="Coils"/>
    </source>
</evidence>
<accession>A0A5E8BHK7</accession>
<organism evidence="10 11">
    <name type="scientific">Magnusiomyces paraingens</name>
    <dbReference type="NCBI Taxonomy" id="2606893"/>
    <lineage>
        <taxon>Eukaryota</taxon>
        <taxon>Fungi</taxon>
        <taxon>Dikarya</taxon>
        <taxon>Ascomycota</taxon>
        <taxon>Saccharomycotina</taxon>
        <taxon>Dipodascomycetes</taxon>
        <taxon>Dipodascales</taxon>
        <taxon>Dipodascaceae</taxon>
        <taxon>Magnusiomyces</taxon>
    </lineage>
</organism>
<dbReference type="PANTHER" id="PTHR43982">
    <property type="entry name" value="UBIQUITIN CARBOXYL-TERMINAL HYDROLASE"/>
    <property type="match status" value="1"/>
</dbReference>